<proteinExistence type="predicted"/>
<keyword evidence="6" id="KW-1185">Reference proteome</keyword>
<dbReference type="RefSeq" id="WP_113619042.1">
    <property type="nucleotide sequence ID" value="NZ_QFFJ01000002.1"/>
</dbReference>
<dbReference type="OrthoDB" id="9797599at2"/>
<keyword evidence="2" id="KW-0238">DNA-binding</keyword>
<dbReference type="SUPFAM" id="SSF46785">
    <property type="entry name" value="Winged helix' DNA-binding domain"/>
    <property type="match status" value="1"/>
</dbReference>
<protein>
    <submittedName>
        <fullName evidence="5">Transcriptional regulator</fullName>
    </submittedName>
</protein>
<evidence type="ECO:0000259" key="4">
    <source>
        <dbReference type="PROSITE" id="PS51118"/>
    </source>
</evidence>
<evidence type="ECO:0000313" key="6">
    <source>
        <dbReference type="Proteomes" id="UP000253410"/>
    </source>
</evidence>
<dbReference type="AlphaFoldDB" id="A0A365XVE5"/>
<dbReference type="PROSITE" id="PS51118">
    <property type="entry name" value="HTH_HXLR"/>
    <property type="match status" value="1"/>
</dbReference>
<comment type="caution">
    <text evidence="5">The sequence shown here is derived from an EMBL/GenBank/DDBJ whole genome shotgun (WGS) entry which is preliminary data.</text>
</comment>
<dbReference type="Gene3D" id="1.10.10.10">
    <property type="entry name" value="Winged helix-like DNA-binding domain superfamily/Winged helix DNA-binding domain"/>
    <property type="match status" value="1"/>
</dbReference>
<gene>
    <name evidence="5" type="ORF">DF182_27905</name>
</gene>
<sequence>MTAIKENSTYQQNKAEGMLNCPVCYIMDKIGGQWKPSIIYHLLPGPKRYGQLKKDISSITEKMLTQSLKQLENDGLVKKHPGTGPFSSVFYELTEEGHSLLPVVQAMALWAISNSKRMPYDPYGILKDVL</sequence>
<keyword evidence="1" id="KW-0805">Transcription regulation</keyword>
<dbReference type="PANTHER" id="PTHR33204">
    <property type="entry name" value="TRANSCRIPTIONAL REGULATOR, MARR FAMILY"/>
    <property type="match status" value="1"/>
</dbReference>
<feature type="domain" description="HTH hxlR-type" evidence="4">
    <location>
        <begin position="21"/>
        <end position="119"/>
    </location>
</feature>
<accession>A0A365XVE5</accession>
<organism evidence="5 6">
    <name type="scientific">Chitinophaga flava</name>
    <dbReference type="NCBI Taxonomy" id="2259036"/>
    <lineage>
        <taxon>Bacteria</taxon>
        <taxon>Pseudomonadati</taxon>
        <taxon>Bacteroidota</taxon>
        <taxon>Chitinophagia</taxon>
        <taxon>Chitinophagales</taxon>
        <taxon>Chitinophagaceae</taxon>
        <taxon>Chitinophaga</taxon>
    </lineage>
</organism>
<dbReference type="InterPro" id="IPR036390">
    <property type="entry name" value="WH_DNA-bd_sf"/>
</dbReference>
<dbReference type="InterPro" id="IPR036388">
    <property type="entry name" value="WH-like_DNA-bd_sf"/>
</dbReference>
<evidence type="ECO:0000313" key="5">
    <source>
        <dbReference type="EMBL" id="RBL90293.1"/>
    </source>
</evidence>
<reference evidence="5 6" key="1">
    <citation type="submission" date="2018-05" db="EMBL/GenBank/DDBJ databases">
        <title>Chitinophaga sp. K3CV102501T nov., isolated from isolated from a monsoon evergreen broad-leaved forest soil.</title>
        <authorList>
            <person name="Lv Y."/>
        </authorList>
    </citation>
    <scope>NUCLEOTIDE SEQUENCE [LARGE SCALE GENOMIC DNA]</scope>
    <source>
        <strain evidence="5 6">GDMCC 1.1325</strain>
    </source>
</reference>
<dbReference type="Pfam" id="PF01638">
    <property type="entry name" value="HxlR"/>
    <property type="match status" value="1"/>
</dbReference>
<evidence type="ECO:0000256" key="3">
    <source>
        <dbReference type="ARBA" id="ARBA00023163"/>
    </source>
</evidence>
<evidence type="ECO:0000256" key="2">
    <source>
        <dbReference type="ARBA" id="ARBA00023125"/>
    </source>
</evidence>
<dbReference type="InterPro" id="IPR002577">
    <property type="entry name" value="HTH_HxlR"/>
</dbReference>
<name>A0A365XVE5_9BACT</name>
<dbReference type="EMBL" id="QFFJ01000002">
    <property type="protein sequence ID" value="RBL90293.1"/>
    <property type="molecule type" value="Genomic_DNA"/>
</dbReference>
<dbReference type="Proteomes" id="UP000253410">
    <property type="component" value="Unassembled WGS sequence"/>
</dbReference>
<dbReference type="GO" id="GO:0003677">
    <property type="term" value="F:DNA binding"/>
    <property type="evidence" value="ECO:0007669"/>
    <property type="project" value="UniProtKB-KW"/>
</dbReference>
<dbReference type="PANTHER" id="PTHR33204:SF29">
    <property type="entry name" value="TRANSCRIPTIONAL REGULATOR"/>
    <property type="match status" value="1"/>
</dbReference>
<keyword evidence="3" id="KW-0804">Transcription</keyword>
<evidence type="ECO:0000256" key="1">
    <source>
        <dbReference type="ARBA" id="ARBA00023015"/>
    </source>
</evidence>